<dbReference type="EMBL" id="JAMXLR010000073">
    <property type="protein sequence ID" value="MCO6046515.1"/>
    <property type="molecule type" value="Genomic_DNA"/>
</dbReference>
<keyword evidence="3" id="KW-1185">Reference proteome</keyword>
<comment type="caution">
    <text evidence="2">The sequence shown here is derived from an EMBL/GenBank/DDBJ whole genome shotgun (WGS) entry which is preliminary data.</text>
</comment>
<sequence length="446" mass="50881">MNRFFATTCLLLAAAIPPLAIGQGVEEIRAEWQKLRSYPTLECGQYVLLAPDDYSYTESTRPADPELAAKLSELAHRAADLGEAALAIRLATEAVVADPDCEPARLALGYEKHDGRWLTSYGARMAGRGLEWNSSYGWIDPEDLPRYEAGERPYRRRWVSKEIDAEKHSNIAQGWQIRTDHFNVTTNHSLEAGVALAGKLEQLHQVWLSLFADFAIDDGELRNRFEKHRVPGVRSRPYQVVYHRTQDEYNQELVARQPRIAETIGIYFDFQREAHFFFSEEYATDPTLYHESVHQLFQESDGARRDPGLKDNFWAVEGVATMFESLRQRRSDDGVVYFTIGTPEAGRLASARRRLLEEGYRVPLGDLVTLGKRDLQGRSDLVPLYSQMAGLATFCMQSPDHRPHFVEYLQQIYAHRAEPATLSTLMGRTYADLDGQYREFLLQLAE</sequence>
<feature type="signal peptide" evidence="1">
    <location>
        <begin position="1"/>
        <end position="20"/>
    </location>
</feature>
<organism evidence="2 3">
    <name type="scientific">Aeoliella straminimaris</name>
    <dbReference type="NCBI Taxonomy" id="2954799"/>
    <lineage>
        <taxon>Bacteria</taxon>
        <taxon>Pseudomonadati</taxon>
        <taxon>Planctomycetota</taxon>
        <taxon>Planctomycetia</taxon>
        <taxon>Pirellulales</taxon>
        <taxon>Lacipirellulaceae</taxon>
        <taxon>Aeoliella</taxon>
    </lineage>
</organism>
<protein>
    <recommendedName>
        <fullName evidence="4">DUF1570 domain-containing protein</fullName>
    </recommendedName>
</protein>
<evidence type="ECO:0000313" key="2">
    <source>
        <dbReference type="EMBL" id="MCO6046515.1"/>
    </source>
</evidence>
<accession>A0A9X2FCP1</accession>
<dbReference type="AlphaFoldDB" id="A0A9X2FCP1"/>
<dbReference type="RefSeq" id="WP_252854627.1">
    <property type="nucleotide sequence ID" value="NZ_JAMXLR010000073.1"/>
</dbReference>
<evidence type="ECO:0000313" key="3">
    <source>
        <dbReference type="Proteomes" id="UP001155241"/>
    </source>
</evidence>
<dbReference type="Proteomes" id="UP001155241">
    <property type="component" value="Unassembled WGS sequence"/>
</dbReference>
<evidence type="ECO:0008006" key="4">
    <source>
        <dbReference type="Google" id="ProtNLM"/>
    </source>
</evidence>
<evidence type="ECO:0000256" key="1">
    <source>
        <dbReference type="SAM" id="SignalP"/>
    </source>
</evidence>
<name>A0A9X2FCP1_9BACT</name>
<gene>
    <name evidence="2" type="ORF">NG895_21660</name>
</gene>
<reference evidence="2" key="1">
    <citation type="submission" date="2022-06" db="EMBL/GenBank/DDBJ databases">
        <title>Aeoliella straminimaris, a novel planctomycete from sediments.</title>
        <authorList>
            <person name="Vitorino I.R."/>
            <person name="Lage O.M."/>
        </authorList>
    </citation>
    <scope>NUCLEOTIDE SEQUENCE</scope>
    <source>
        <strain evidence="2">ICT_H6.2</strain>
    </source>
</reference>
<keyword evidence="1" id="KW-0732">Signal</keyword>
<proteinExistence type="predicted"/>
<feature type="chain" id="PRO_5040899288" description="DUF1570 domain-containing protein" evidence="1">
    <location>
        <begin position="21"/>
        <end position="446"/>
    </location>
</feature>